<sequence length="82" mass="9342">MKLFAFLSFNFSALANIAPRRYVDLEGMLSTNDNLELNMLWGYGCHCFTFRALEFGIGKRKKCSSGMPAKYGRLQPPPAQRF</sequence>
<evidence type="ECO:0000256" key="2">
    <source>
        <dbReference type="SAM" id="SignalP"/>
    </source>
</evidence>
<evidence type="ECO:0000313" key="3">
    <source>
        <dbReference type="EMBL" id="CBY33437.1"/>
    </source>
</evidence>
<dbReference type="EMBL" id="FN654416">
    <property type="protein sequence ID" value="CBY33437.1"/>
    <property type="molecule type" value="Genomic_DNA"/>
</dbReference>
<gene>
    <name evidence="3" type="ORF">GSOID_T00021348001</name>
</gene>
<proteinExistence type="predicted"/>
<name>E4YD20_OIKDI</name>
<dbReference type="AlphaFoldDB" id="E4YD20"/>
<feature type="signal peptide" evidence="2">
    <location>
        <begin position="1"/>
        <end position="15"/>
    </location>
</feature>
<evidence type="ECO:0000256" key="1">
    <source>
        <dbReference type="SAM" id="MobiDB-lite"/>
    </source>
</evidence>
<dbReference type="Proteomes" id="UP000011014">
    <property type="component" value="Unassembled WGS sequence"/>
</dbReference>
<feature type="region of interest" description="Disordered" evidence="1">
    <location>
        <begin position="63"/>
        <end position="82"/>
    </location>
</feature>
<protein>
    <submittedName>
        <fullName evidence="3">Uncharacterized protein</fullName>
    </submittedName>
</protein>
<keyword evidence="2" id="KW-0732">Signal</keyword>
<feature type="chain" id="PRO_5012045193" evidence="2">
    <location>
        <begin position="16"/>
        <end position="82"/>
    </location>
</feature>
<organism evidence="3">
    <name type="scientific">Oikopleura dioica</name>
    <name type="common">Tunicate</name>
    <dbReference type="NCBI Taxonomy" id="34765"/>
    <lineage>
        <taxon>Eukaryota</taxon>
        <taxon>Metazoa</taxon>
        <taxon>Chordata</taxon>
        <taxon>Tunicata</taxon>
        <taxon>Appendicularia</taxon>
        <taxon>Copelata</taxon>
        <taxon>Oikopleuridae</taxon>
        <taxon>Oikopleura</taxon>
    </lineage>
</organism>
<accession>E4YD20</accession>
<reference evidence="3" key="1">
    <citation type="journal article" date="2010" name="Science">
        <title>Plasticity of animal genome architecture unmasked by rapid evolution of a pelagic tunicate.</title>
        <authorList>
            <person name="Denoeud F."/>
            <person name="Henriet S."/>
            <person name="Mungpakdee S."/>
            <person name="Aury J.M."/>
            <person name="Da Silva C."/>
            <person name="Brinkmann H."/>
            <person name="Mikhaleva J."/>
            <person name="Olsen L.C."/>
            <person name="Jubin C."/>
            <person name="Canestro C."/>
            <person name="Bouquet J.M."/>
            <person name="Danks G."/>
            <person name="Poulain J."/>
            <person name="Campsteijn C."/>
            <person name="Adamski M."/>
            <person name="Cross I."/>
            <person name="Yadetie F."/>
            <person name="Muffato M."/>
            <person name="Louis A."/>
            <person name="Butcher S."/>
            <person name="Tsagkogeorga G."/>
            <person name="Konrad A."/>
            <person name="Singh S."/>
            <person name="Jensen M.F."/>
            <person name="Cong E.H."/>
            <person name="Eikeseth-Otteraa H."/>
            <person name="Noel B."/>
            <person name="Anthouard V."/>
            <person name="Porcel B.M."/>
            <person name="Kachouri-Lafond R."/>
            <person name="Nishino A."/>
            <person name="Ugolini M."/>
            <person name="Chourrout P."/>
            <person name="Nishida H."/>
            <person name="Aasland R."/>
            <person name="Huzurbazar S."/>
            <person name="Westhof E."/>
            <person name="Delsuc F."/>
            <person name="Lehrach H."/>
            <person name="Reinhardt R."/>
            <person name="Weissenbach J."/>
            <person name="Roy S.W."/>
            <person name="Artiguenave F."/>
            <person name="Postlethwait J.H."/>
            <person name="Manak J.R."/>
            <person name="Thompson E.M."/>
            <person name="Jaillon O."/>
            <person name="Du Pasquier L."/>
            <person name="Boudinot P."/>
            <person name="Liberles D.A."/>
            <person name="Volff J.N."/>
            <person name="Philippe H."/>
            <person name="Lenhard B."/>
            <person name="Roest Crollius H."/>
            <person name="Wincker P."/>
            <person name="Chourrout D."/>
        </authorList>
    </citation>
    <scope>NUCLEOTIDE SEQUENCE [LARGE SCALE GENOMIC DNA]</scope>
</reference>